<keyword evidence="3" id="KW-1185">Reference proteome</keyword>
<feature type="region of interest" description="Disordered" evidence="1">
    <location>
        <begin position="555"/>
        <end position="587"/>
    </location>
</feature>
<evidence type="ECO:0000313" key="2">
    <source>
        <dbReference type="EMBL" id="POR34842.1"/>
    </source>
</evidence>
<feature type="non-terminal residue" evidence="2">
    <location>
        <position position="1"/>
    </location>
</feature>
<gene>
    <name evidence="2" type="ORF">TPAR_04950</name>
</gene>
<evidence type="ECO:0000256" key="1">
    <source>
        <dbReference type="SAM" id="MobiDB-lite"/>
    </source>
</evidence>
<dbReference type="SUPFAM" id="SSF82171">
    <property type="entry name" value="DPP6 N-terminal domain-like"/>
    <property type="match status" value="1"/>
</dbReference>
<dbReference type="STRING" id="94208.A0A2S4KXD5"/>
<dbReference type="GO" id="GO:0005815">
    <property type="term" value="C:microtubule organizing center"/>
    <property type="evidence" value="ECO:0007669"/>
    <property type="project" value="TreeGrafter"/>
</dbReference>
<dbReference type="GO" id="GO:1990810">
    <property type="term" value="P:microtubule anchoring at mitotic spindle pole body"/>
    <property type="evidence" value="ECO:0007669"/>
    <property type="project" value="TreeGrafter"/>
</dbReference>
<accession>A0A2S4KXD5</accession>
<dbReference type="AlphaFoldDB" id="A0A2S4KXD5"/>
<dbReference type="InterPro" id="IPR015943">
    <property type="entry name" value="WD40/YVTN_repeat-like_dom_sf"/>
</dbReference>
<dbReference type="PANTHER" id="PTHR16220:SF0">
    <property type="entry name" value="WD REPEAT-CONTAINING PROTEIN WRAP73"/>
    <property type="match status" value="1"/>
</dbReference>
<name>A0A2S4KXD5_9HYPO</name>
<dbReference type="Proteomes" id="UP000237481">
    <property type="component" value="Unassembled WGS sequence"/>
</dbReference>
<proteinExistence type="predicted"/>
<dbReference type="EMBL" id="PKSG01000486">
    <property type="protein sequence ID" value="POR34842.1"/>
    <property type="molecule type" value="Genomic_DNA"/>
</dbReference>
<organism evidence="2 3">
    <name type="scientific">Tolypocladium paradoxum</name>
    <dbReference type="NCBI Taxonomy" id="94208"/>
    <lineage>
        <taxon>Eukaryota</taxon>
        <taxon>Fungi</taxon>
        <taxon>Dikarya</taxon>
        <taxon>Ascomycota</taxon>
        <taxon>Pezizomycotina</taxon>
        <taxon>Sordariomycetes</taxon>
        <taxon>Hypocreomycetidae</taxon>
        <taxon>Hypocreales</taxon>
        <taxon>Ophiocordycipitaceae</taxon>
        <taxon>Tolypocladium</taxon>
    </lineage>
</organism>
<sequence length="606" mass="65685">PQSHLAALCSPPALNFLHRHAIGTQRRGQTSHSVPPDVRTMRAGLAHVGTIFALHLIESGCIYWDLNCFTLLHLYLSKAAPATSFNQLEMHTSRVFKSSPQCKPSPDGRFVATLGSSAISIRSTATLRLVNVVRLPAELTGRVSAFLWAPSSSKVLVSTVDQIQVFSAVDSSFHGTIRNPASAGGKAPVIHFGARDTEVLACSAFGLNLAILDLSTSKVVEIGNPKFHHPSSASRGFSIHPGTGHLALLTRVGGKDIVSIHDPATRQVKRSWCPETIDGQGLSWTRDGQWLLLWESPAQGRRLFLYTPDGQRFRTIGDSILPQGQPSNAEPDLELGIKTCQLSSNAELCAIGDHSRGVAVFSTQTWRETMSLLHPSTIVPRDTLQVWQEQLGATDERRSTHSFLRATQNVAPPGPSPDAKIAVPVSLGCSLAAFDASSTLLATRLDDSPGTIWIWDVAAGELRAVLIFHSNACFSWHPSSRELLLVTCQDDARRGASFVWDPASNGPTSVSPEDYLPAAKAVGKPQVSWINRETEFPELLLADAERYMLLSLSDAEDGPNPWQDDGGGEWDGVSPPREDGETRGRPVILDVEDISALDDTFSFRNA</sequence>
<dbReference type="PANTHER" id="PTHR16220">
    <property type="entry name" value="WD REPEAT PROTEIN 8-RELATED"/>
    <property type="match status" value="1"/>
</dbReference>
<reference evidence="2 3" key="1">
    <citation type="submission" date="2018-01" db="EMBL/GenBank/DDBJ databases">
        <title>Harnessing the power of phylogenomics to disentangle the directionality and signatures of interkingdom host jumping in the parasitic fungal genus Tolypocladium.</title>
        <authorList>
            <person name="Quandt C.A."/>
            <person name="Patterson W."/>
            <person name="Spatafora J.W."/>
        </authorList>
    </citation>
    <scope>NUCLEOTIDE SEQUENCE [LARGE SCALE GENOMIC DNA]</scope>
    <source>
        <strain evidence="2 3">NRBC 100945</strain>
    </source>
</reference>
<comment type="caution">
    <text evidence="2">The sequence shown here is derived from an EMBL/GenBank/DDBJ whole genome shotgun (WGS) entry which is preliminary data.</text>
</comment>
<evidence type="ECO:0000313" key="3">
    <source>
        <dbReference type="Proteomes" id="UP000237481"/>
    </source>
</evidence>
<dbReference type="OrthoDB" id="308690at2759"/>
<dbReference type="InterPro" id="IPR052778">
    <property type="entry name" value="Centrosome-WD_assoc"/>
</dbReference>
<dbReference type="Gene3D" id="2.130.10.10">
    <property type="entry name" value="YVTN repeat-like/Quinoprotein amine dehydrogenase"/>
    <property type="match status" value="2"/>
</dbReference>
<dbReference type="GO" id="GO:1990811">
    <property type="term" value="C:MWP complex"/>
    <property type="evidence" value="ECO:0007669"/>
    <property type="project" value="TreeGrafter"/>
</dbReference>
<protein>
    <submittedName>
        <fullName evidence="2">WD repeat-containing protein WRAP73</fullName>
    </submittedName>
</protein>